<sequence>MRMMMEFNLSPWKSNLGPAAPQLETQRFSLLSFYPPTHDIPIKAGSVRIQVLLNERGSHGDIIASFSSLLFPLSPWRQQRASLVSRRGLAWRSVSAQLHYTMVSSF</sequence>
<dbReference type="VEuPathDB" id="FungiDB:LCOR_10035.1"/>
<protein>
    <submittedName>
        <fullName evidence="1">Uncharacterized protein</fullName>
    </submittedName>
</protein>
<proteinExistence type="predicted"/>
<gene>
    <name evidence="1" type="ORF">LCOR_10035.1</name>
</gene>
<reference evidence="1" key="1">
    <citation type="submission" date="2013-08" db="EMBL/GenBank/DDBJ databases">
        <title>Gene expansion shapes genome architecture in the human pathogen Lichtheimia corymbifera: an evolutionary genomics analysis in the ancient terrestrial Mucorales (Mucoromycotina).</title>
        <authorList>
            <person name="Schwartze V.U."/>
            <person name="Winter S."/>
            <person name="Shelest E."/>
            <person name="Marcet-Houben M."/>
            <person name="Horn F."/>
            <person name="Wehner S."/>
            <person name="Hoffmann K."/>
            <person name="Riege K."/>
            <person name="Sammeth M."/>
            <person name="Nowrousian M."/>
            <person name="Valiante V."/>
            <person name="Linde J."/>
            <person name="Jacobsen I.D."/>
            <person name="Marz M."/>
            <person name="Brakhage A.A."/>
            <person name="Gabaldon T."/>
            <person name="Bocker S."/>
            <person name="Voigt K."/>
        </authorList>
    </citation>
    <scope>NUCLEOTIDE SEQUENCE [LARGE SCALE GENOMIC DNA]</scope>
    <source>
        <strain evidence="1">FSU 9682</strain>
    </source>
</reference>
<dbReference type="EMBL" id="CBTN010000066">
    <property type="protein sequence ID" value="CDH59208.1"/>
    <property type="molecule type" value="Genomic_DNA"/>
</dbReference>
<evidence type="ECO:0000313" key="2">
    <source>
        <dbReference type="Proteomes" id="UP000027586"/>
    </source>
</evidence>
<evidence type="ECO:0000313" key="1">
    <source>
        <dbReference type="EMBL" id="CDH59208.1"/>
    </source>
</evidence>
<name>A0A068SA25_9FUNG</name>
<organism evidence="1 2">
    <name type="scientific">Lichtheimia corymbifera JMRC:FSU:9682</name>
    <dbReference type="NCBI Taxonomy" id="1263082"/>
    <lineage>
        <taxon>Eukaryota</taxon>
        <taxon>Fungi</taxon>
        <taxon>Fungi incertae sedis</taxon>
        <taxon>Mucoromycota</taxon>
        <taxon>Mucoromycotina</taxon>
        <taxon>Mucoromycetes</taxon>
        <taxon>Mucorales</taxon>
        <taxon>Lichtheimiaceae</taxon>
        <taxon>Lichtheimia</taxon>
    </lineage>
</organism>
<dbReference type="AlphaFoldDB" id="A0A068SA25"/>
<keyword evidence="2" id="KW-1185">Reference proteome</keyword>
<comment type="caution">
    <text evidence="1">The sequence shown here is derived from an EMBL/GenBank/DDBJ whole genome shotgun (WGS) entry which is preliminary data.</text>
</comment>
<accession>A0A068SA25</accession>
<dbReference type="Proteomes" id="UP000027586">
    <property type="component" value="Unassembled WGS sequence"/>
</dbReference>